<reference evidence="2 3" key="1">
    <citation type="submission" date="2016-07" db="EMBL/GenBank/DDBJ databases">
        <title>Pervasive Adenine N6-methylation of Active Genes in Fungi.</title>
        <authorList>
            <consortium name="DOE Joint Genome Institute"/>
            <person name="Mondo S.J."/>
            <person name="Dannebaum R.O."/>
            <person name="Kuo R.C."/>
            <person name="Labutti K."/>
            <person name="Haridas S."/>
            <person name="Kuo A."/>
            <person name="Salamov A."/>
            <person name="Ahrendt S.R."/>
            <person name="Lipzen A."/>
            <person name="Sullivan W."/>
            <person name="Andreopoulos W.B."/>
            <person name="Clum A."/>
            <person name="Lindquist E."/>
            <person name="Daum C."/>
            <person name="Ramamoorthy G.K."/>
            <person name="Gryganskyi A."/>
            <person name="Culley D."/>
            <person name="Magnuson J.K."/>
            <person name="James T.Y."/>
            <person name="O'Malley M.A."/>
            <person name="Stajich J.E."/>
            <person name="Spatafora J.W."/>
            <person name="Visel A."/>
            <person name="Grigoriev I.V."/>
        </authorList>
    </citation>
    <scope>NUCLEOTIDE SEQUENCE [LARGE SCALE GENOMIC DNA]</scope>
    <source>
        <strain evidence="2 3">NRRL 1336</strain>
    </source>
</reference>
<keyword evidence="3" id="KW-1185">Reference proteome</keyword>
<evidence type="ECO:0000256" key="1">
    <source>
        <dbReference type="SAM" id="SignalP"/>
    </source>
</evidence>
<dbReference type="AlphaFoldDB" id="A0A1X2J213"/>
<evidence type="ECO:0000313" key="2">
    <source>
        <dbReference type="EMBL" id="ORZ25835.1"/>
    </source>
</evidence>
<organism evidence="2 3">
    <name type="scientific">Absidia repens</name>
    <dbReference type="NCBI Taxonomy" id="90262"/>
    <lineage>
        <taxon>Eukaryota</taxon>
        <taxon>Fungi</taxon>
        <taxon>Fungi incertae sedis</taxon>
        <taxon>Mucoromycota</taxon>
        <taxon>Mucoromycotina</taxon>
        <taxon>Mucoromycetes</taxon>
        <taxon>Mucorales</taxon>
        <taxon>Cunninghamellaceae</taxon>
        <taxon>Absidia</taxon>
    </lineage>
</organism>
<evidence type="ECO:0000313" key="3">
    <source>
        <dbReference type="Proteomes" id="UP000193560"/>
    </source>
</evidence>
<accession>A0A1X2J213</accession>
<feature type="chain" id="PRO_5012959361" evidence="1">
    <location>
        <begin position="26"/>
        <end position="158"/>
    </location>
</feature>
<dbReference type="Proteomes" id="UP000193560">
    <property type="component" value="Unassembled WGS sequence"/>
</dbReference>
<comment type="caution">
    <text evidence="2">The sequence shown here is derived from an EMBL/GenBank/DDBJ whole genome shotgun (WGS) entry which is preliminary data.</text>
</comment>
<proteinExistence type="predicted"/>
<feature type="signal peptide" evidence="1">
    <location>
        <begin position="1"/>
        <end position="25"/>
    </location>
</feature>
<sequence length="158" mass="16809">MLSQTFFTVSSAIVMFAMLAIPTQALPVDQELAAAAPAACLGFRITSPVKSGLKWTYGQCYSADWDLGASQVTTITSVQLVDAKTKKVVATEAKNIAGSKLTTGNFPLLMGDDVNADNYYFQVNGKTSSGSTKTCSLNSVTFHVEVNPNSPPETNCRN</sequence>
<dbReference type="OrthoDB" id="2433997at2759"/>
<protein>
    <submittedName>
        <fullName evidence="2">Uncharacterized protein</fullName>
    </submittedName>
</protein>
<name>A0A1X2J213_9FUNG</name>
<keyword evidence="1" id="KW-0732">Signal</keyword>
<gene>
    <name evidence="2" type="ORF">BCR42DRAFT_15743</name>
</gene>
<dbReference type="EMBL" id="MCGE01000001">
    <property type="protein sequence ID" value="ORZ25835.1"/>
    <property type="molecule type" value="Genomic_DNA"/>
</dbReference>